<evidence type="ECO:0000259" key="3">
    <source>
        <dbReference type="Pfam" id="PF12708"/>
    </source>
</evidence>
<dbReference type="Gene3D" id="3.20.20.190">
    <property type="entry name" value="Phosphatidylinositol (PI) phosphodiesterase"/>
    <property type="match status" value="1"/>
</dbReference>
<proteinExistence type="predicted"/>
<evidence type="ECO:0000313" key="5">
    <source>
        <dbReference type="Proteomes" id="UP001642405"/>
    </source>
</evidence>
<keyword evidence="5" id="KW-1185">Reference proteome</keyword>
<feature type="domain" description="Rhamnogalacturonase A/B/Epimerase-like pectate lyase" evidence="3">
    <location>
        <begin position="515"/>
        <end position="580"/>
    </location>
</feature>
<name>A0ABP0BHU0_9PEZI</name>
<comment type="caution">
    <text evidence="4">The sequence shown here is derived from an EMBL/GenBank/DDBJ whole genome shotgun (WGS) entry which is preliminary data.</text>
</comment>
<dbReference type="InterPro" id="IPR012334">
    <property type="entry name" value="Pectin_lyas_fold"/>
</dbReference>
<organism evidence="4 5">
    <name type="scientific">Sporothrix curviconia</name>
    <dbReference type="NCBI Taxonomy" id="1260050"/>
    <lineage>
        <taxon>Eukaryota</taxon>
        <taxon>Fungi</taxon>
        <taxon>Dikarya</taxon>
        <taxon>Ascomycota</taxon>
        <taxon>Pezizomycotina</taxon>
        <taxon>Sordariomycetes</taxon>
        <taxon>Sordariomycetidae</taxon>
        <taxon>Ophiostomatales</taxon>
        <taxon>Ophiostomataceae</taxon>
        <taxon>Sporothrix</taxon>
    </lineage>
</organism>
<protein>
    <recommendedName>
        <fullName evidence="3">Rhamnogalacturonase A/B/Epimerase-like pectate lyase domain-containing protein</fullName>
    </recommendedName>
</protein>
<dbReference type="SUPFAM" id="SSF51126">
    <property type="entry name" value="Pectin lyase-like"/>
    <property type="match status" value="2"/>
</dbReference>
<evidence type="ECO:0000313" key="4">
    <source>
        <dbReference type="EMBL" id="CAK7219086.1"/>
    </source>
</evidence>
<dbReference type="InterPro" id="IPR039279">
    <property type="entry name" value="QRT3-like"/>
</dbReference>
<sequence>MAEHLRSVLVLVWALSLVCWTLGLPGGVSPRPPGQGYVPSRVAPVSAWKLHARGTAIPQRLMNATDTDLSQAQRIVDQALAEASVLNAARVASPRRNNYYASPYTSLTKKSSFGGSTPPPPPPLLEITEEIADAAALVAELDAFNSNTTRYVAPEKRDGGSFWMETLARKGSSPWSTISDFQVFRNIKDFGAKGDGVSDDTKAIKNAMSWASQASQKAARCGAGCYGSSSQNAIVYFPKGNYLVSSSIDVYFGTQIIGDASFYRQIRNFRIDIRQTSQSAKICAIHYQVAQATSLEFIELIATSPKENAKTTQQGIFAENGSGGQIADITFTGGDIGLLGGNQQFTAQRLTFNGCRTAVQLNWDWGWTWKSIKVSDVDVGFRLTTTDAGAAVGSIFIVDSTFENTNTALLTMPPSKDPGTGTTGITLDNVAFSGVKGLVVDKNGKEYVQGNPSSVDTWVLGPVYFTPPSRDVSLGYSFPTPRDDDLVGDAVQGLPKKPFFERPKPQYETLSSGSFVHAKDHGCKGDGSSDDTTALQHFVNDFGNSDKIMFIDSGIYLLSDTVTIPTGARIVGEAWSQLAATGSKFSDASKPHVMLKVGNAGDKGSVEIQDLLFTSKGATPGVILVEWNLLADGKGTAGMWDCHVRLGGATGTSLTSKECPPSTSGTNNGCSVGSLMMHLTSGSSAYVENSWLWVADHDMDDPDWTNDNNTMTQVSVYNARGFLVESTAPTWLYGTASEHSVFYQYNFNAAKKVFAGMIQTESPYYQPNPKPPAPLANAVNALPGDPDYSSGSKAKAGHDESWAVVIRNSENVHIAGAGLYSWYSNYDEACVDTLNCQDTMVLMEKNQNATFHNLVTIGASNMISSDGNAIAAKDNLAIKAHPYWSQVTVFYPIQSNPDQGKPGPSKPDPCHDAPANPAWHGLQPDYAYYPDHGVRNDWPGAEDDSDIFYVTLVNASPDDFVLAYNHSYQMPTFDFATVAAGTSRQNTMAYDHSGVKTFVDDKGEAQYSIGGEVDAFQIRARTDVVQNDAHPLVAAYAFDHIATKDVKQGTTVEVQDRRGQRAANLVVAGSQKYGGYWTSVDPPAAWMAAILDVIGGRKLKHVCLLGSHDAGMSAVHGSTAEIDRDNVCTQAFNISEQLALGSRYFDVRPVVCNGGEYRTGHYSVPSKIVFGGNGELLEDIVQEVNSFTASHAELVILYLSHAFNTDDSYRDMNDNEWNHVFDIFGKLDHLCGGFTGDLTDHTINDYIGHGQACVLVVSEGGPVRPDKGIYSVNDQFPHNDHWSDTEQVAKMASDQISHMTANRNVVAGGDDTFLVMQWILTLEGADNIPVTGSLAFGIDQLAIRSAYDAVFWKAWNALSPTSYPSVLLMDYIGAVNIGNSREFDLAYASREAVALVMAVNLAVASKNCYVGGGTIY</sequence>
<reference evidence="4 5" key="1">
    <citation type="submission" date="2024-01" db="EMBL/GenBank/DDBJ databases">
        <authorList>
            <person name="Allen C."/>
            <person name="Tagirdzhanova G."/>
        </authorList>
    </citation>
    <scope>NUCLEOTIDE SEQUENCE [LARGE SCALE GENOMIC DNA]</scope>
</reference>
<dbReference type="InterPro" id="IPR017946">
    <property type="entry name" value="PLC-like_Pdiesterase_TIM-brl"/>
</dbReference>
<dbReference type="PANTHER" id="PTHR33928:SF2">
    <property type="entry name" value="PECTATE LYASE SUPERFAMILY PROTEIN DOMAIN-CONTAINING PROTEIN-RELATED"/>
    <property type="match status" value="1"/>
</dbReference>
<feature type="chain" id="PRO_5046497167" description="Rhamnogalacturonase A/B/Epimerase-like pectate lyase domain-containing protein" evidence="2">
    <location>
        <begin position="24"/>
        <end position="1416"/>
    </location>
</feature>
<accession>A0ABP0BHU0</accession>
<evidence type="ECO:0000256" key="2">
    <source>
        <dbReference type="SAM" id="SignalP"/>
    </source>
</evidence>
<dbReference type="SUPFAM" id="SSF51695">
    <property type="entry name" value="PLC-like phosphodiesterases"/>
    <property type="match status" value="1"/>
</dbReference>
<dbReference type="Proteomes" id="UP001642405">
    <property type="component" value="Unassembled WGS sequence"/>
</dbReference>
<evidence type="ECO:0000256" key="1">
    <source>
        <dbReference type="SAM" id="MobiDB-lite"/>
    </source>
</evidence>
<dbReference type="InterPro" id="IPR011050">
    <property type="entry name" value="Pectin_lyase_fold/virulence"/>
</dbReference>
<feature type="region of interest" description="Disordered" evidence="1">
    <location>
        <begin position="895"/>
        <end position="916"/>
    </location>
</feature>
<dbReference type="InterPro" id="IPR024535">
    <property type="entry name" value="RHGA/B-epi-like_pectate_lyase"/>
</dbReference>
<keyword evidence="2" id="KW-0732">Signal</keyword>
<dbReference type="Gene3D" id="2.160.20.10">
    <property type="entry name" value="Single-stranded right-handed beta-helix, Pectin lyase-like"/>
    <property type="match status" value="3"/>
</dbReference>
<dbReference type="EMBL" id="CAWUHB010000016">
    <property type="protein sequence ID" value="CAK7219086.1"/>
    <property type="molecule type" value="Genomic_DNA"/>
</dbReference>
<feature type="domain" description="Rhamnogalacturonase A/B/Epimerase-like pectate lyase" evidence="3">
    <location>
        <begin position="260"/>
        <end position="381"/>
    </location>
</feature>
<feature type="signal peptide" evidence="2">
    <location>
        <begin position="1"/>
        <end position="23"/>
    </location>
</feature>
<gene>
    <name evidence="4" type="ORF">SCUCBS95973_003705</name>
</gene>
<dbReference type="PANTHER" id="PTHR33928">
    <property type="entry name" value="POLYGALACTURONASE QRT3"/>
    <property type="match status" value="1"/>
</dbReference>
<dbReference type="CDD" id="cd23668">
    <property type="entry name" value="GH55_beta13glucanase-like"/>
    <property type="match status" value="1"/>
</dbReference>
<dbReference type="Pfam" id="PF12708">
    <property type="entry name" value="Pect-lyase_RHGA_epim"/>
    <property type="match status" value="2"/>
</dbReference>